<gene>
    <name evidence="8" type="ORF">P7I34_01215</name>
</gene>
<evidence type="ECO:0000256" key="1">
    <source>
        <dbReference type="ARBA" id="ARBA00001445"/>
    </source>
</evidence>
<feature type="domain" description="Bacterial alpha-L-rhamnosidase N-terminal" evidence="5">
    <location>
        <begin position="33"/>
        <end position="163"/>
    </location>
</feature>
<evidence type="ECO:0000256" key="3">
    <source>
        <dbReference type="ARBA" id="ARBA00022801"/>
    </source>
</evidence>
<comment type="catalytic activity">
    <reaction evidence="1">
        <text>Hydrolysis of terminal non-reducing alpha-L-rhamnose residues in alpha-L-rhamnosides.</text>
        <dbReference type="EC" id="3.2.1.40"/>
    </reaction>
</comment>
<feature type="domain" description="Alpha-L-rhamnosidase concanavalin-like" evidence="4">
    <location>
        <begin position="202"/>
        <end position="295"/>
    </location>
</feature>
<evidence type="ECO:0000259" key="4">
    <source>
        <dbReference type="Pfam" id="PF05592"/>
    </source>
</evidence>
<dbReference type="Gene3D" id="1.50.10.10">
    <property type="match status" value="1"/>
</dbReference>
<evidence type="ECO:0000313" key="8">
    <source>
        <dbReference type="EMBL" id="MDT2981262.1"/>
    </source>
</evidence>
<dbReference type="Proteomes" id="UP001253851">
    <property type="component" value="Unassembled WGS sequence"/>
</dbReference>
<dbReference type="Pfam" id="PF05592">
    <property type="entry name" value="Bac_rhamnosid"/>
    <property type="match status" value="1"/>
</dbReference>
<dbReference type="InterPro" id="IPR008902">
    <property type="entry name" value="Rhamnosid_concanavalin"/>
</dbReference>
<dbReference type="InterPro" id="IPR012341">
    <property type="entry name" value="6hp_glycosidase-like_sf"/>
</dbReference>
<evidence type="ECO:0000256" key="2">
    <source>
        <dbReference type="ARBA" id="ARBA00012652"/>
    </source>
</evidence>
<accession>A0ABD5FGT8</accession>
<dbReference type="Pfam" id="PF17390">
    <property type="entry name" value="Bac_rhamnosid_C"/>
    <property type="match status" value="1"/>
</dbReference>
<feature type="domain" description="Alpha-L-rhamnosidase C-terminal" evidence="7">
    <location>
        <begin position="654"/>
        <end position="715"/>
    </location>
</feature>
<dbReference type="InterPro" id="IPR035396">
    <property type="entry name" value="Bac_rhamnosid6H"/>
</dbReference>
<dbReference type="InterPro" id="IPR035398">
    <property type="entry name" value="Bac_rhamnosid_C"/>
</dbReference>
<dbReference type="InterPro" id="IPR008928">
    <property type="entry name" value="6-hairpin_glycosidase_sf"/>
</dbReference>
<feature type="domain" description="Alpha-L-rhamnosidase six-hairpin glycosidase" evidence="6">
    <location>
        <begin position="302"/>
        <end position="652"/>
    </location>
</feature>
<comment type="caution">
    <text evidence="8">The sequence shown here is derived from an EMBL/GenBank/DDBJ whole genome shotgun (WGS) entry which is preliminary data.</text>
</comment>
<dbReference type="RefSeq" id="WP_311956774.1">
    <property type="nucleotide sequence ID" value="NZ_JARQDZ010000001.1"/>
</dbReference>
<evidence type="ECO:0000259" key="5">
    <source>
        <dbReference type="Pfam" id="PF08531"/>
    </source>
</evidence>
<dbReference type="AlphaFoldDB" id="A0ABD5FGT8"/>
<dbReference type="Gene3D" id="2.60.120.260">
    <property type="entry name" value="Galactose-binding domain-like"/>
    <property type="match status" value="2"/>
</dbReference>
<dbReference type="EC" id="3.2.1.40" evidence="2"/>
<evidence type="ECO:0000259" key="7">
    <source>
        <dbReference type="Pfam" id="PF17390"/>
    </source>
</evidence>
<proteinExistence type="predicted"/>
<dbReference type="GO" id="GO:0030596">
    <property type="term" value="F:alpha-L-rhamnosidase activity"/>
    <property type="evidence" value="ECO:0007669"/>
    <property type="project" value="UniProtKB-EC"/>
</dbReference>
<evidence type="ECO:0000313" key="9">
    <source>
        <dbReference type="Proteomes" id="UP001253851"/>
    </source>
</evidence>
<organism evidence="8 9">
    <name type="scientific">Enterococcus casseliflavus</name>
    <name type="common">Enterococcus flavescens</name>
    <dbReference type="NCBI Taxonomy" id="37734"/>
    <lineage>
        <taxon>Bacteria</taxon>
        <taxon>Bacillati</taxon>
        <taxon>Bacillota</taxon>
        <taxon>Bacilli</taxon>
        <taxon>Lactobacillales</taxon>
        <taxon>Enterococcaceae</taxon>
        <taxon>Enterococcus</taxon>
    </lineage>
</organism>
<reference evidence="8 9" key="1">
    <citation type="submission" date="2023-03" db="EMBL/GenBank/DDBJ databases">
        <authorList>
            <person name="Shen W."/>
            <person name="Cai J."/>
        </authorList>
    </citation>
    <scope>NUCLEOTIDE SEQUENCE [LARGE SCALE GENOMIC DNA]</scope>
    <source>
        <strain evidence="8 9">B516</strain>
    </source>
</reference>
<sequence length="742" mass="84833">MDELRKRFITSQRSDYEEGSVSVFSKQFSLKKDPVAAELSITALGIYEAELNGEKLGDQLFAPGYTYYPKDLFYQKFDVLNKLSAGNHELKIYLGQGWYSGRFTHDNLVKIYGDQTAVSWILVVTYEDGSVENYYSDSSVNELQSPYHYAGFYDGEIFDQRIEEICIGKAKLFEGRIPEHLSETHLEVKIQEEIAIKEVVKKEQKTILDFGQNFAGFVEVDLGMLPKGACLKLRHGEMLTKDGALYTDNLRKAKAETVIYANGEMGRYRPRFTYMGFRYVELTGVEYRDGLLTARAIYSEMERTGFFTSSNKKVERLFLNQLWGQKSNYVEIPTDCPQRDERMGYTGDGQAFALTGSYNFNTENFWQKFFKDIRFSQLDNKDGFVAPTIPATGPGEIGFLNMLGWGNAVTIIPEIMYWQYGSSKLQEGYYENMKLFVDSEIRHMQNDLWLAPNLGDWLMPGKDMAWMAMNNGPVSNSFIVNDLNLLSKLARRLGRMKDAADYEIQLKKTREAYIDQFISEDGVISGDYQGAYVMALQYVGITGDLRQKMLKRLVTDVKIHGLNTGFFATEYLLPLLVEAKEVGLAFDVLLNEACPGWMYQVVNGATTIWERWDALKEDGTINDVKIEQSNENMVSFNHYAFGSVGKFFYQYILGIQPLEPGYKRILIRPYTDARISDAAGSYHSTSGEIKSAWKYLSDKQIQFNITTPKPTVIELPNGEKFEVLPGEYEFEVDLSTNKKEER</sequence>
<dbReference type="Gene3D" id="2.60.420.10">
    <property type="entry name" value="Maltose phosphorylase, domain 3"/>
    <property type="match status" value="1"/>
</dbReference>
<dbReference type="InterPro" id="IPR013737">
    <property type="entry name" value="Bac_rhamnosid_N"/>
</dbReference>
<protein>
    <recommendedName>
        <fullName evidence="2">alpha-L-rhamnosidase</fullName>
        <ecNumber evidence="2">3.2.1.40</ecNumber>
    </recommendedName>
</protein>
<dbReference type="PANTHER" id="PTHR33307">
    <property type="entry name" value="ALPHA-RHAMNOSIDASE (EUROFUNG)"/>
    <property type="match status" value="1"/>
</dbReference>
<dbReference type="Pfam" id="PF17389">
    <property type="entry name" value="Bac_rhamnosid6H"/>
    <property type="match status" value="1"/>
</dbReference>
<evidence type="ECO:0000259" key="6">
    <source>
        <dbReference type="Pfam" id="PF17389"/>
    </source>
</evidence>
<dbReference type="SUPFAM" id="SSF48208">
    <property type="entry name" value="Six-hairpin glycosidases"/>
    <property type="match status" value="1"/>
</dbReference>
<name>A0ABD5FGT8_ENTCA</name>
<dbReference type="EMBL" id="JARQDZ010000001">
    <property type="protein sequence ID" value="MDT2981262.1"/>
    <property type="molecule type" value="Genomic_DNA"/>
</dbReference>
<dbReference type="PANTHER" id="PTHR33307:SF6">
    <property type="entry name" value="ALPHA-RHAMNOSIDASE (EUROFUNG)-RELATED"/>
    <property type="match status" value="1"/>
</dbReference>
<keyword evidence="3 8" id="KW-0378">Hydrolase</keyword>
<dbReference type="Pfam" id="PF08531">
    <property type="entry name" value="Bac_rhamnosid_N"/>
    <property type="match status" value="1"/>
</dbReference>
<dbReference type="InterPro" id="IPR016007">
    <property type="entry name" value="Alpha_rhamnosid"/>
</dbReference>